<organism evidence="3">
    <name type="scientific">Hyperionvirus sp</name>
    <dbReference type="NCBI Taxonomy" id="2487770"/>
    <lineage>
        <taxon>Viruses</taxon>
        <taxon>Varidnaviria</taxon>
        <taxon>Bamfordvirae</taxon>
        <taxon>Nucleocytoviricota</taxon>
        <taxon>Megaviricetes</taxon>
        <taxon>Imitervirales</taxon>
        <taxon>Mimiviridae</taxon>
        <taxon>Klosneuvirinae</taxon>
    </lineage>
</organism>
<proteinExistence type="predicted"/>
<gene>
    <name evidence="3" type="ORF">Hyperionvirus28_23</name>
</gene>
<dbReference type="Gene3D" id="2.60.40.420">
    <property type="entry name" value="Cupredoxins - blue copper proteins"/>
    <property type="match status" value="3"/>
</dbReference>
<accession>A0A3G5ABC6</accession>
<dbReference type="SUPFAM" id="SSF49503">
    <property type="entry name" value="Cupredoxins"/>
    <property type="match status" value="3"/>
</dbReference>
<evidence type="ECO:0000256" key="1">
    <source>
        <dbReference type="SAM" id="MobiDB-lite"/>
    </source>
</evidence>
<dbReference type="InterPro" id="IPR008972">
    <property type="entry name" value="Cupredoxin"/>
</dbReference>
<dbReference type="Pfam" id="PF07732">
    <property type="entry name" value="Cu-oxidase_3"/>
    <property type="match status" value="1"/>
</dbReference>
<feature type="domain" description="Plastocyanin-like" evidence="2">
    <location>
        <begin position="69"/>
        <end position="167"/>
    </location>
</feature>
<evidence type="ECO:0000313" key="3">
    <source>
        <dbReference type="EMBL" id="AYV84535.1"/>
    </source>
</evidence>
<dbReference type="InterPro" id="IPR011707">
    <property type="entry name" value="Cu-oxidase-like_N"/>
</dbReference>
<reference evidence="3" key="1">
    <citation type="submission" date="2018-10" db="EMBL/GenBank/DDBJ databases">
        <title>Hidden diversity of soil giant viruses.</title>
        <authorList>
            <person name="Schulz F."/>
            <person name="Alteio L."/>
            <person name="Goudeau D."/>
            <person name="Ryan E.M."/>
            <person name="Malmstrom R.R."/>
            <person name="Blanchard J."/>
            <person name="Woyke T."/>
        </authorList>
    </citation>
    <scope>NUCLEOTIDE SEQUENCE</scope>
    <source>
        <strain evidence="3">HYV1</strain>
    </source>
</reference>
<sequence>MPNKSVQLVQPPLLDFSTLQKNDDVKIIICNTQHKFASDSEFSGTDVTKQPIFGSQVFINGKEFSNLSYGLPFMRFPQGSTPKITYENKTRFTFNIHYHGLNTVGAVDGTAMEVVFGHNTLLGPTVTFQFPKIMNNQALLWFHSHNMFVSMELIYGGIVGLLQIVDKTTEWLTERFQYGDNQILLTALDMDLTSEGTQTFANLIADENRSNFAIINGTSAVNWYTSEPSVPFVNDLFHTTTKNLVKIDILNASLNWRVFHIGVCDEKKQIKPFYLVQTDTGLMNPTQLKMTFIPVAGRVGIIIDLNDFKDKVAHLFFYNYDLTEILSSTTTFPDQPNNPTLTATIPDLKKSRNPTSYPTPIPDPKEQNQQQDYTNLDYPKVDLIDQTEQILNNGTINVPKRNRIKPFLKIIFKEKYQNQLSLADTISRIRKTIFGDETYDEWKFLLKQPCFEYDPKFNYLSFLNKDYYYNLPKLDIDAPLRNLFMFPESNTNAVAGGNKNGTTEYVNSANRIMADLWNSAQLNLGFALEQYKSAPNKYKPPNVPTSKFTIYKTNDKYSNTAMISNDTLKIEIYEEEIRYGDFCQKPLATKTVIFPPSTLLNLQEWIDLINETFKQTTITIGSSTKYLNTILECDWAFFPYALDFLYEKTVYVKSAVIKTMNSSCYWIRLLGRWPLLQFFGKPMTGNTLDTSNDLMSQLRKKQQRRRAKTIVPKNDRLPAIKNHTLYIKCDEVGTFGTFDSEIQQIFPFYATAEGDVQLPIACMKRDAELIIPRKKTYIGLYDGYLNDNLNSFSVRLHSTEVWLYTNGDDTDAHPLHFHMTSGFAAPQSTYNSPGLVSCKRLYDPLIYARDIYQIGPQETVSFRLTWPHYSSYDKTKSPAFKGIGGVIHCHFLQHNDANSMIIQYFIDTPFSNSESDKQKEECY</sequence>
<protein>
    <submittedName>
        <fullName evidence="3">Multicopper oxidase</fullName>
    </submittedName>
</protein>
<name>A0A3G5ABC6_9VIRU</name>
<dbReference type="GO" id="GO:0005507">
    <property type="term" value="F:copper ion binding"/>
    <property type="evidence" value="ECO:0007669"/>
    <property type="project" value="InterPro"/>
</dbReference>
<evidence type="ECO:0000259" key="2">
    <source>
        <dbReference type="Pfam" id="PF07732"/>
    </source>
</evidence>
<feature type="region of interest" description="Disordered" evidence="1">
    <location>
        <begin position="336"/>
        <end position="370"/>
    </location>
</feature>
<dbReference type="EMBL" id="MK072410">
    <property type="protein sequence ID" value="AYV84535.1"/>
    <property type="molecule type" value="Genomic_DNA"/>
</dbReference>